<evidence type="ECO:0000313" key="3">
    <source>
        <dbReference type="WBParaSite" id="MBELARI_LOCUS6500"/>
    </source>
</evidence>
<accession>A0AAF3FI59</accession>
<keyword evidence="1" id="KW-0812">Transmembrane</keyword>
<protein>
    <submittedName>
        <fullName evidence="3">Uncharacterized protein</fullName>
    </submittedName>
</protein>
<keyword evidence="1" id="KW-0472">Membrane</keyword>
<keyword evidence="1" id="KW-1133">Transmembrane helix</keyword>
<feature type="transmembrane region" description="Helical" evidence="1">
    <location>
        <begin position="193"/>
        <end position="213"/>
    </location>
</feature>
<dbReference type="AlphaFoldDB" id="A0AAF3FI59"/>
<organism evidence="2 3">
    <name type="scientific">Mesorhabditis belari</name>
    <dbReference type="NCBI Taxonomy" id="2138241"/>
    <lineage>
        <taxon>Eukaryota</taxon>
        <taxon>Metazoa</taxon>
        <taxon>Ecdysozoa</taxon>
        <taxon>Nematoda</taxon>
        <taxon>Chromadorea</taxon>
        <taxon>Rhabditida</taxon>
        <taxon>Rhabditina</taxon>
        <taxon>Rhabditomorpha</taxon>
        <taxon>Rhabditoidea</taxon>
        <taxon>Rhabditidae</taxon>
        <taxon>Mesorhabditinae</taxon>
        <taxon>Mesorhabditis</taxon>
    </lineage>
</organism>
<evidence type="ECO:0000256" key="1">
    <source>
        <dbReference type="SAM" id="Phobius"/>
    </source>
</evidence>
<feature type="transmembrane region" description="Helical" evidence="1">
    <location>
        <begin position="93"/>
        <end position="111"/>
    </location>
</feature>
<dbReference type="Proteomes" id="UP000887575">
    <property type="component" value="Unassembled WGS sequence"/>
</dbReference>
<evidence type="ECO:0000313" key="2">
    <source>
        <dbReference type="Proteomes" id="UP000887575"/>
    </source>
</evidence>
<proteinExistence type="predicted"/>
<sequence>MTDIYTERMMEESPSSLKTDDIFDKTRHFSNEVSINLHKLHSNPLYYSLHSIFNYKLHSNTSYYSLHRLLFLAFEIFYLVPILYVCTRVTHDTILYFVLACTLPILVYDLLKIVKNLLMFFPDYEEYIQPVYIQIDYFMHNLIHMTFVICTELYFLHSSMAKYKYEWIPFAVTTFFAAFLASCTCFIDSIITNLFIVFFTTITVSAMVIMGFWRRMKAKIEHRRYVPHNKSGDIALFSVYITTPYTLNGFQFLLSFVSILARAKADSASDSHLWDESVHAYASYLMQFRPLAIMSPIFWWIPHFRDHWFTILRRLRPKKLDELKAAVEKAKDDKRPHIRMVALAFHAFK</sequence>
<keyword evidence="2" id="KW-1185">Reference proteome</keyword>
<name>A0AAF3FI59_9BILA</name>
<reference evidence="3" key="1">
    <citation type="submission" date="2024-02" db="UniProtKB">
        <authorList>
            <consortium name="WormBaseParasite"/>
        </authorList>
    </citation>
    <scope>IDENTIFICATION</scope>
</reference>
<feature type="transmembrane region" description="Helical" evidence="1">
    <location>
        <begin position="167"/>
        <end position="187"/>
    </location>
</feature>
<dbReference type="WBParaSite" id="MBELARI_LOCUS6500">
    <property type="protein sequence ID" value="MBELARI_LOCUS6500"/>
    <property type="gene ID" value="MBELARI_LOCUS6500"/>
</dbReference>
<feature type="transmembrane region" description="Helical" evidence="1">
    <location>
        <begin position="131"/>
        <end position="155"/>
    </location>
</feature>
<feature type="transmembrane region" description="Helical" evidence="1">
    <location>
        <begin position="66"/>
        <end position="86"/>
    </location>
</feature>
<feature type="transmembrane region" description="Helical" evidence="1">
    <location>
        <begin position="234"/>
        <end position="261"/>
    </location>
</feature>